<dbReference type="InterPro" id="IPR027268">
    <property type="entry name" value="Peptidase_M4/M1_CTD_sf"/>
</dbReference>
<dbReference type="Pfam" id="PF17899">
    <property type="entry name" value="Peptidase_M61_N"/>
    <property type="match status" value="1"/>
</dbReference>
<dbReference type="InterPro" id="IPR007963">
    <property type="entry name" value="Peptidase_M61_catalytic"/>
</dbReference>
<dbReference type="InterPro" id="IPR001478">
    <property type="entry name" value="PDZ"/>
</dbReference>
<comment type="caution">
    <text evidence="2">The sequence shown here is derived from an EMBL/GenBank/DDBJ whole genome shotgun (WGS) entry which is preliminary data.</text>
</comment>
<dbReference type="Gene3D" id="2.60.40.3650">
    <property type="match status" value="1"/>
</dbReference>
<dbReference type="Pfam" id="PF13180">
    <property type="entry name" value="PDZ_2"/>
    <property type="match status" value="1"/>
</dbReference>
<dbReference type="InterPro" id="IPR036034">
    <property type="entry name" value="PDZ_sf"/>
</dbReference>
<keyword evidence="2" id="KW-0645">Protease</keyword>
<dbReference type="Pfam" id="PF05299">
    <property type="entry name" value="Peptidase_M61"/>
    <property type="match status" value="1"/>
</dbReference>
<dbReference type="PIRSF" id="PIRSF016493">
    <property type="entry name" value="Glycyl_aminpptds"/>
    <property type="match status" value="1"/>
</dbReference>
<dbReference type="SUPFAM" id="SSF50156">
    <property type="entry name" value="PDZ domain-like"/>
    <property type="match status" value="1"/>
</dbReference>
<dbReference type="EMBL" id="PIQF01000001">
    <property type="protein sequence ID" value="RUO77544.1"/>
    <property type="molecule type" value="Genomic_DNA"/>
</dbReference>
<keyword evidence="2" id="KW-0031">Aminopeptidase</keyword>
<dbReference type="SMART" id="SM00228">
    <property type="entry name" value="PDZ"/>
    <property type="match status" value="1"/>
</dbReference>
<dbReference type="InterPro" id="IPR024191">
    <property type="entry name" value="Peptidase_M61"/>
</dbReference>
<dbReference type="Gene3D" id="1.10.390.10">
    <property type="entry name" value="Neutral Protease Domain 2"/>
    <property type="match status" value="1"/>
</dbReference>
<proteinExistence type="predicted"/>
<protein>
    <submittedName>
        <fullName evidence="2">Aminopeptidase</fullName>
    </submittedName>
</protein>
<dbReference type="GO" id="GO:0004177">
    <property type="term" value="F:aminopeptidase activity"/>
    <property type="evidence" value="ECO:0007669"/>
    <property type="project" value="UniProtKB-KW"/>
</dbReference>
<evidence type="ECO:0000313" key="3">
    <source>
        <dbReference type="Proteomes" id="UP000287908"/>
    </source>
</evidence>
<keyword evidence="2" id="KW-0378">Hydrolase</keyword>
<evidence type="ECO:0000259" key="1">
    <source>
        <dbReference type="SMART" id="SM00228"/>
    </source>
</evidence>
<reference evidence="2 3" key="1">
    <citation type="journal article" date="2011" name="Front. Microbiol.">
        <title>Genomic signatures of strain selection and enhancement in Bacillus atrophaeus var. globigii, a historical biowarfare simulant.</title>
        <authorList>
            <person name="Gibbons H.S."/>
            <person name="Broomall S.M."/>
            <person name="McNew L.A."/>
            <person name="Daligault H."/>
            <person name="Chapman C."/>
            <person name="Bruce D."/>
            <person name="Karavis M."/>
            <person name="Krepps M."/>
            <person name="McGregor P.A."/>
            <person name="Hong C."/>
            <person name="Park K.H."/>
            <person name="Akmal A."/>
            <person name="Feldman A."/>
            <person name="Lin J.S."/>
            <person name="Chang W.E."/>
            <person name="Higgs B.W."/>
            <person name="Demirev P."/>
            <person name="Lindquist J."/>
            <person name="Liem A."/>
            <person name="Fochler E."/>
            <person name="Read T.D."/>
            <person name="Tapia R."/>
            <person name="Johnson S."/>
            <person name="Bishop-Lilly K.A."/>
            <person name="Detter C."/>
            <person name="Han C."/>
            <person name="Sozhamannan S."/>
            <person name="Rosenzweig C.N."/>
            <person name="Skowronski E.W."/>
        </authorList>
    </citation>
    <scope>NUCLEOTIDE SEQUENCE [LARGE SCALE GENOMIC DNA]</scope>
    <source>
        <strain evidence="2 3">CL-SP19</strain>
    </source>
</reference>
<accession>A0A432ZI25</accession>
<dbReference type="InterPro" id="IPR040756">
    <property type="entry name" value="Peptidase_M61_N"/>
</dbReference>
<dbReference type="OrthoDB" id="9778516at2"/>
<gene>
    <name evidence="2" type="ORF">CWI81_03435</name>
</gene>
<feature type="domain" description="PDZ" evidence="1">
    <location>
        <begin position="460"/>
        <end position="557"/>
    </location>
</feature>
<dbReference type="SUPFAM" id="SSF55486">
    <property type="entry name" value="Metalloproteases ('zincins'), catalytic domain"/>
    <property type="match status" value="1"/>
</dbReference>
<name>A0A432ZI25_9GAMM</name>
<organism evidence="2 3">
    <name type="scientific">Idiomarina seosinensis</name>
    <dbReference type="NCBI Taxonomy" id="281739"/>
    <lineage>
        <taxon>Bacteria</taxon>
        <taxon>Pseudomonadati</taxon>
        <taxon>Pseudomonadota</taxon>
        <taxon>Gammaproteobacteria</taxon>
        <taxon>Alteromonadales</taxon>
        <taxon>Idiomarinaceae</taxon>
        <taxon>Idiomarina</taxon>
    </lineage>
</organism>
<sequence length="590" mass="66229">MIHYDVSPIDLRGHLFEVSLTIMKPQAGHQLLWLPNWIPGSYLVRDFSKHIIGLYAERDGHHLTVDQLSKNQWQVETGNSEQAITVSYQVYAFDLSVRSAYLDQQQGFFNNTSLCLAVTGQEQEPVKLSVHPPADAPDWLLATGMPRESGNAHSFGTFSAESYDALIDYPFLMGDLTIEEFIAHGIKHSLVLSGRHYADSSRITSDLAKICEHQINLFEEAPFTSYTFLTMVVGDGFGGLEHRNSTALLCSRKSLISANQTQMNDDYQLFLSLCSHEYFHSWNIKTLKPKVFLPYQLDAESYTEQLWFYEGMTSYFDDYILHAAGIVDSQRYLQALGDTISRVERGVGQFQQTVTESSYLAWTKFYQQNENAPNSIVSYYAKGALIALCLDLTLRLQSDHKVTLAHVMRDLWHEFGKTSLGTADDTVFEFLKRYSGVDVSELLEQALYAKESLPVTELLENFGVAVRPKIPTDDNSSNGKAVSNSASVTLGARYKATNSGLEVISVYHDESAYQAGISAGDKIVAIDHLQASDATISNLLSRFNPGDEVTVHAFRRDELLTFKLIFVTPKKSSYSLSVQRPEHLNGWLSH</sequence>
<dbReference type="Proteomes" id="UP000287908">
    <property type="component" value="Unassembled WGS sequence"/>
</dbReference>
<keyword evidence="3" id="KW-1185">Reference proteome</keyword>
<dbReference type="AlphaFoldDB" id="A0A432ZI25"/>
<evidence type="ECO:0000313" key="2">
    <source>
        <dbReference type="EMBL" id="RUO77544.1"/>
    </source>
</evidence>
<dbReference type="Gene3D" id="2.30.42.10">
    <property type="match status" value="1"/>
</dbReference>